<dbReference type="PANTHER" id="PTHR11960">
    <property type="entry name" value="EUKARYOTIC TRANSLATION INITIATION FACTOR 4E RELATED"/>
    <property type="match status" value="1"/>
</dbReference>
<protein>
    <submittedName>
        <fullName evidence="7">Uncharacterized protein</fullName>
    </submittedName>
</protein>
<dbReference type="GO" id="GO:0000340">
    <property type="term" value="F:RNA 7-methylguanosine cap binding"/>
    <property type="evidence" value="ECO:0007669"/>
    <property type="project" value="TreeGrafter"/>
</dbReference>
<dbReference type="OMA" id="GEANLIC"/>
<evidence type="ECO:0000256" key="6">
    <source>
        <dbReference type="SAM" id="MobiDB-lite"/>
    </source>
</evidence>
<keyword evidence="3 5" id="KW-0694">RNA-binding</keyword>
<keyword evidence="2" id="KW-0810">Translation regulation</keyword>
<feature type="region of interest" description="Disordered" evidence="6">
    <location>
        <begin position="373"/>
        <end position="417"/>
    </location>
</feature>
<feature type="compositionally biased region" description="Polar residues" evidence="6">
    <location>
        <begin position="131"/>
        <end position="160"/>
    </location>
</feature>
<keyword evidence="1 5" id="KW-0396">Initiation factor</keyword>
<dbReference type="STRING" id="4829.A0A163J885"/>
<keyword evidence="8" id="KW-1185">Reference proteome</keyword>
<evidence type="ECO:0000313" key="7">
    <source>
        <dbReference type="EMBL" id="SAL97732.1"/>
    </source>
</evidence>
<evidence type="ECO:0000256" key="2">
    <source>
        <dbReference type="ARBA" id="ARBA00022845"/>
    </source>
</evidence>
<keyword evidence="4 5" id="KW-0648">Protein biosynthesis</keyword>
<dbReference type="SUPFAM" id="SSF55418">
    <property type="entry name" value="eIF4e-like"/>
    <property type="match status" value="1"/>
</dbReference>
<dbReference type="EMBL" id="LT551908">
    <property type="protein sequence ID" value="SAL97732.1"/>
    <property type="molecule type" value="Genomic_DNA"/>
</dbReference>
<reference evidence="7" key="1">
    <citation type="submission" date="2016-04" db="EMBL/GenBank/DDBJ databases">
        <authorList>
            <person name="Evans L.H."/>
            <person name="Alamgir A."/>
            <person name="Owens N."/>
            <person name="Weber N.D."/>
            <person name="Virtaneva K."/>
            <person name="Barbian K."/>
            <person name="Babar A."/>
            <person name="Rosenke K."/>
        </authorList>
    </citation>
    <scope>NUCLEOTIDE SEQUENCE [LARGE SCALE GENOMIC DNA]</scope>
    <source>
        <strain evidence="7">CBS 101.48</strain>
    </source>
</reference>
<name>A0A163J885_ABSGL</name>
<dbReference type="OrthoDB" id="17977at2759"/>
<evidence type="ECO:0000313" key="8">
    <source>
        <dbReference type="Proteomes" id="UP000078561"/>
    </source>
</evidence>
<dbReference type="GO" id="GO:0003743">
    <property type="term" value="F:translation initiation factor activity"/>
    <property type="evidence" value="ECO:0007669"/>
    <property type="project" value="UniProtKB-KW"/>
</dbReference>
<dbReference type="GO" id="GO:0006417">
    <property type="term" value="P:regulation of translation"/>
    <property type="evidence" value="ECO:0007669"/>
    <property type="project" value="UniProtKB-KW"/>
</dbReference>
<dbReference type="GO" id="GO:0016281">
    <property type="term" value="C:eukaryotic translation initiation factor 4F complex"/>
    <property type="evidence" value="ECO:0007669"/>
    <property type="project" value="TreeGrafter"/>
</dbReference>
<evidence type="ECO:0000256" key="5">
    <source>
        <dbReference type="RuleBase" id="RU004374"/>
    </source>
</evidence>
<dbReference type="Pfam" id="PF01652">
    <property type="entry name" value="IF4E"/>
    <property type="match status" value="1"/>
</dbReference>
<dbReference type="PANTHER" id="PTHR11960:SF66">
    <property type="entry name" value="EUKARYOTIC TRANSLATION INITIATION FACTOR 4E TYPE 3"/>
    <property type="match status" value="1"/>
</dbReference>
<accession>A0A163J885</accession>
<proteinExistence type="inferred from homology"/>
<sequence length="461" mass="50990">MAYTSLYLFELSLSLDYPHTTSLSLSLSFSTLTIMTQLEDDELNDKSINTAHIATAPTSMPSSSTTTEPIAINNNLHTTTATHIPSSNINLSPAVSAFQQFWPSSGNLAPGTSSSSSLSSSPLGKSSPGSNTMSSQAPSTFTPSQGTQGDRSLSRSFDNTAPIASTPLQVPIKDGYVYKDKIVILDQEKKEQLLKVGTIVLQGEWTYWYDRYVPNLPASEYEANLQIISTVGTVQKFWSVYNNIDGPEKLGFRSNLHFMRKGIKPIWEDPKNEYGGSYNFKVNKAQSPLVWRDLLVLLIGEKIEHWLDDTVCGVSVSSRQHCDNYQIWVSSGQDKSEDNISGTPIKAALVDLLGPVDIQSFYFKIHKNHAAFQKDGGPTQQQDRSHRHNNTSSNNSGNGGYIKYRNTNGPPMDRLPPHLTEMRRKITEENIEKVVADIERLSMKQKSIRKVGSKSSIASTS</sequence>
<dbReference type="Gene3D" id="3.30.760.10">
    <property type="entry name" value="RNA Cap, Translation Initiation Factor Eif4e"/>
    <property type="match status" value="1"/>
</dbReference>
<feature type="compositionally biased region" description="Low complexity" evidence="6">
    <location>
        <begin position="109"/>
        <end position="130"/>
    </location>
</feature>
<dbReference type="InterPro" id="IPR023398">
    <property type="entry name" value="TIF_eIF4e-like"/>
</dbReference>
<evidence type="ECO:0000256" key="4">
    <source>
        <dbReference type="ARBA" id="ARBA00022917"/>
    </source>
</evidence>
<comment type="similarity">
    <text evidence="5">Belongs to the eukaryotic initiation factor 4E family.</text>
</comment>
<dbReference type="InParanoid" id="A0A163J885"/>
<dbReference type="InterPro" id="IPR001040">
    <property type="entry name" value="TIF_eIF_4E"/>
</dbReference>
<organism evidence="7">
    <name type="scientific">Absidia glauca</name>
    <name type="common">Pin mould</name>
    <dbReference type="NCBI Taxonomy" id="4829"/>
    <lineage>
        <taxon>Eukaryota</taxon>
        <taxon>Fungi</taxon>
        <taxon>Fungi incertae sedis</taxon>
        <taxon>Mucoromycota</taxon>
        <taxon>Mucoromycotina</taxon>
        <taxon>Mucoromycetes</taxon>
        <taxon>Mucorales</taxon>
        <taxon>Cunninghamellaceae</taxon>
        <taxon>Absidia</taxon>
    </lineage>
</organism>
<evidence type="ECO:0000256" key="3">
    <source>
        <dbReference type="ARBA" id="ARBA00022884"/>
    </source>
</evidence>
<feature type="region of interest" description="Disordered" evidence="6">
    <location>
        <begin position="109"/>
        <end position="160"/>
    </location>
</feature>
<dbReference type="Proteomes" id="UP000078561">
    <property type="component" value="Unassembled WGS sequence"/>
</dbReference>
<gene>
    <name evidence="7" type="primary">ABSGL_03240.1 scaffold 4278</name>
</gene>
<evidence type="ECO:0000256" key="1">
    <source>
        <dbReference type="ARBA" id="ARBA00022540"/>
    </source>
</evidence>
<dbReference type="AlphaFoldDB" id="A0A163J885"/>